<feature type="domain" description="Rhodanese" evidence="1">
    <location>
        <begin position="44"/>
        <end position="87"/>
    </location>
</feature>
<dbReference type="PANTHER" id="PTHR13847">
    <property type="entry name" value="SARCOSINE DEHYDROGENASE-RELATED"/>
    <property type="match status" value="1"/>
</dbReference>
<dbReference type="InterPro" id="IPR036188">
    <property type="entry name" value="FAD/NAD-bd_sf"/>
</dbReference>
<evidence type="ECO:0000259" key="1">
    <source>
        <dbReference type="PROSITE" id="PS50206"/>
    </source>
</evidence>
<dbReference type="EMBL" id="KE161800">
    <property type="protein sequence ID" value="EPQ05510.1"/>
    <property type="molecule type" value="Genomic_DNA"/>
</dbReference>
<dbReference type="AlphaFoldDB" id="S7MQ19"/>
<keyword evidence="2" id="KW-0670">Pyruvate</keyword>
<dbReference type="PROSITE" id="PS50206">
    <property type="entry name" value="RHODANESE_3"/>
    <property type="match status" value="1"/>
</dbReference>
<dbReference type="GO" id="GO:0005759">
    <property type="term" value="C:mitochondrial matrix"/>
    <property type="evidence" value="ECO:0007669"/>
    <property type="project" value="TreeGrafter"/>
</dbReference>
<keyword evidence="3" id="KW-1185">Reference proteome</keyword>
<dbReference type="Pfam" id="PF01266">
    <property type="entry name" value="DAO"/>
    <property type="match status" value="1"/>
</dbReference>
<dbReference type="eggNOG" id="KOG2844">
    <property type="taxonomic scope" value="Eukaryota"/>
</dbReference>
<organism evidence="2 3">
    <name type="scientific">Myotis brandtii</name>
    <name type="common">Brandt's bat</name>
    <dbReference type="NCBI Taxonomy" id="109478"/>
    <lineage>
        <taxon>Eukaryota</taxon>
        <taxon>Metazoa</taxon>
        <taxon>Chordata</taxon>
        <taxon>Craniata</taxon>
        <taxon>Vertebrata</taxon>
        <taxon>Euteleostomi</taxon>
        <taxon>Mammalia</taxon>
        <taxon>Eutheria</taxon>
        <taxon>Laurasiatheria</taxon>
        <taxon>Chiroptera</taxon>
        <taxon>Yangochiroptera</taxon>
        <taxon>Vespertilionidae</taxon>
        <taxon>Myotis</taxon>
    </lineage>
</organism>
<evidence type="ECO:0000313" key="3">
    <source>
        <dbReference type="Proteomes" id="UP000052978"/>
    </source>
</evidence>
<reference evidence="2 3" key="1">
    <citation type="journal article" date="2013" name="Nat. Commun.">
        <title>Genome analysis reveals insights into physiology and longevity of the Brandt's bat Myotis brandtii.</title>
        <authorList>
            <person name="Seim I."/>
            <person name="Fang X."/>
            <person name="Xiong Z."/>
            <person name="Lobanov A.V."/>
            <person name="Huang Z."/>
            <person name="Ma S."/>
            <person name="Feng Y."/>
            <person name="Turanov A.A."/>
            <person name="Zhu Y."/>
            <person name="Lenz T.L."/>
            <person name="Gerashchenko M.V."/>
            <person name="Fan D."/>
            <person name="Hee Yim S."/>
            <person name="Yao X."/>
            <person name="Jordan D."/>
            <person name="Xiong Y."/>
            <person name="Ma Y."/>
            <person name="Lyapunov A.N."/>
            <person name="Chen G."/>
            <person name="Kulakova O.I."/>
            <person name="Sun Y."/>
            <person name="Lee S.G."/>
            <person name="Bronson R.T."/>
            <person name="Moskalev A.A."/>
            <person name="Sunyaev S.R."/>
            <person name="Zhang G."/>
            <person name="Krogh A."/>
            <person name="Wang J."/>
            <person name="Gladyshev V.N."/>
        </authorList>
    </citation>
    <scope>NUCLEOTIDE SEQUENCE [LARGE SCALE GENOMIC DNA]</scope>
</reference>
<dbReference type="PANTHER" id="PTHR13847:SF193">
    <property type="entry name" value="PYRUVATE DEHYDROGENASE PHOSPHATASE REGULATORY SUBUNIT, MITOCHONDRIAL"/>
    <property type="match status" value="1"/>
</dbReference>
<accession>S7MQ19</accession>
<name>S7MQ19_MYOBR</name>
<protein>
    <submittedName>
        <fullName evidence="2">Pyruvate dehydrogenase phosphatase regulatory subunit, mitochondrial</fullName>
    </submittedName>
</protein>
<sequence>MFYRLLSVVQRQRTSRGWQNWPSARSGASAAEAHSVALPAQAQVVICGGGIMGTSVAYHLSKMGWKDIVLLEQGRLAAGSTRFCAGIISTARHLGIEQKMADYSNKLYQQLEQETGIQTGVQIYDRTSVIHVMIKKGEVTGVETDKGQIECQYFVNCAGQSIFFVSLHAKHLIEPLLSSLLRRMPDLETLEIMKLVNCPETFTPDMRCIMAHPMPLVSEVDGHLARGIMVPAHSTVEQERSCLAEGTTASGP</sequence>
<gene>
    <name evidence="2" type="ORF">D623_10035463</name>
</gene>
<dbReference type="Gene3D" id="3.50.50.60">
    <property type="entry name" value="FAD/NAD(P)-binding domain"/>
    <property type="match status" value="2"/>
</dbReference>
<dbReference type="InterPro" id="IPR006076">
    <property type="entry name" value="FAD-dep_OxRdtase"/>
</dbReference>
<dbReference type="InterPro" id="IPR001763">
    <property type="entry name" value="Rhodanese-like_dom"/>
</dbReference>
<dbReference type="SUPFAM" id="SSF51905">
    <property type="entry name" value="FAD/NAD(P)-binding domain"/>
    <property type="match status" value="1"/>
</dbReference>
<evidence type="ECO:0000313" key="2">
    <source>
        <dbReference type="EMBL" id="EPQ05510.1"/>
    </source>
</evidence>
<dbReference type="Proteomes" id="UP000052978">
    <property type="component" value="Unassembled WGS sequence"/>
</dbReference>
<proteinExistence type="predicted"/>